<reference evidence="9 10" key="1">
    <citation type="submission" date="2018-08" db="EMBL/GenBank/DDBJ databases">
        <title>Genomic Encyclopedia of Type Strains, Phase IV (KMG-IV): sequencing the most valuable type-strain genomes for metagenomic binning, comparative biology and taxonomic classification.</title>
        <authorList>
            <person name="Goeker M."/>
        </authorList>
    </citation>
    <scope>NUCLEOTIDE SEQUENCE [LARGE SCALE GENOMIC DNA]</scope>
    <source>
        <strain evidence="9 10">BW863</strain>
    </source>
</reference>
<dbReference type="SMART" id="SM00388">
    <property type="entry name" value="HisKA"/>
    <property type="match status" value="1"/>
</dbReference>
<gene>
    <name evidence="9" type="ORF">DES32_2500</name>
</gene>
<evidence type="ECO:0000256" key="3">
    <source>
        <dbReference type="ARBA" id="ARBA00022553"/>
    </source>
</evidence>
<accession>A0A3D9YV07</accession>
<evidence type="ECO:0000313" key="9">
    <source>
        <dbReference type="EMBL" id="REF86446.1"/>
    </source>
</evidence>
<feature type="transmembrane region" description="Helical" evidence="6">
    <location>
        <begin position="63"/>
        <end position="84"/>
    </location>
</feature>
<evidence type="ECO:0000256" key="2">
    <source>
        <dbReference type="ARBA" id="ARBA00012438"/>
    </source>
</evidence>
<dbReference type="Gene3D" id="1.10.287.130">
    <property type="match status" value="1"/>
</dbReference>
<dbReference type="InterPro" id="IPR035965">
    <property type="entry name" value="PAS-like_dom_sf"/>
</dbReference>
<dbReference type="InterPro" id="IPR036097">
    <property type="entry name" value="HisK_dim/P_sf"/>
</dbReference>
<evidence type="ECO:0000256" key="4">
    <source>
        <dbReference type="ARBA" id="ARBA00022679"/>
    </source>
</evidence>
<keyword evidence="6" id="KW-1133">Transmembrane helix</keyword>
<evidence type="ECO:0000256" key="6">
    <source>
        <dbReference type="SAM" id="Phobius"/>
    </source>
</evidence>
<dbReference type="EC" id="2.7.13.3" evidence="2"/>
<name>A0A3D9YV07_9HYPH</name>
<keyword evidence="7" id="KW-0732">Signal</keyword>
<keyword evidence="3" id="KW-0597">Phosphoprotein</keyword>
<dbReference type="InterPro" id="IPR000014">
    <property type="entry name" value="PAS"/>
</dbReference>
<keyword evidence="4" id="KW-0808">Transferase</keyword>
<dbReference type="InterPro" id="IPR003661">
    <property type="entry name" value="HisK_dim/P_dom"/>
</dbReference>
<dbReference type="AlphaFoldDB" id="A0A3D9YV07"/>
<dbReference type="GO" id="GO:0005886">
    <property type="term" value="C:plasma membrane"/>
    <property type="evidence" value="ECO:0007669"/>
    <property type="project" value="TreeGrafter"/>
</dbReference>
<evidence type="ECO:0000256" key="1">
    <source>
        <dbReference type="ARBA" id="ARBA00000085"/>
    </source>
</evidence>
<keyword evidence="6" id="KW-0472">Membrane</keyword>
<dbReference type="InterPro" id="IPR005467">
    <property type="entry name" value="His_kinase_dom"/>
</dbReference>
<dbReference type="SUPFAM" id="SSF55785">
    <property type="entry name" value="PYP-like sensor domain (PAS domain)"/>
    <property type="match status" value="1"/>
</dbReference>
<dbReference type="CDD" id="cd00082">
    <property type="entry name" value="HisKA"/>
    <property type="match status" value="1"/>
</dbReference>
<dbReference type="SUPFAM" id="SSF55874">
    <property type="entry name" value="ATPase domain of HSP90 chaperone/DNA topoisomerase II/histidine kinase"/>
    <property type="match status" value="1"/>
</dbReference>
<feature type="signal peptide" evidence="7">
    <location>
        <begin position="1"/>
        <end position="45"/>
    </location>
</feature>
<keyword evidence="6" id="KW-0812">Transmembrane</keyword>
<comment type="caution">
    <text evidence="9">The sequence shown here is derived from an EMBL/GenBank/DDBJ whole genome shotgun (WGS) entry which is preliminary data.</text>
</comment>
<evidence type="ECO:0000259" key="8">
    <source>
        <dbReference type="PROSITE" id="PS50109"/>
    </source>
</evidence>
<organism evidence="9 10">
    <name type="scientific">Methylovirgula ligni</name>
    <dbReference type="NCBI Taxonomy" id="569860"/>
    <lineage>
        <taxon>Bacteria</taxon>
        <taxon>Pseudomonadati</taxon>
        <taxon>Pseudomonadota</taxon>
        <taxon>Alphaproteobacteria</taxon>
        <taxon>Hyphomicrobiales</taxon>
        <taxon>Beijerinckiaceae</taxon>
        <taxon>Methylovirgula</taxon>
    </lineage>
</organism>
<keyword evidence="5" id="KW-0418">Kinase</keyword>
<dbReference type="GO" id="GO:0009927">
    <property type="term" value="F:histidine phosphotransfer kinase activity"/>
    <property type="evidence" value="ECO:0007669"/>
    <property type="project" value="TreeGrafter"/>
</dbReference>
<dbReference type="InterPro" id="IPR004358">
    <property type="entry name" value="Sig_transdc_His_kin-like_C"/>
</dbReference>
<dbReference type="SMART" id="SM00387">
    <property type="entry name" value="HATPase_c"/>
    <property type="match status" value="1"/>
</dbReference>
<dbReference type="Gene3D" id="3.30.450.20">
    <property type="entry name" value="PAS domain"/>
    <property type="match status" value="2"/>
</dbReference>
<dbReference type="SMART" id="SM00091">
    <property type="entry name" value="PAS"/>
    <property type="match status" value="3"/>
</dbReference>
<evidence type="ECO:0000256" key="7">
    <source>
        <dbReference type="SAM" id="SignalP"/>
    </source>
</evidence>
<sequence>MGGRARQKGGSNTQHSDVGGRLPLLASLKLAMACALACAATPALAEPGYPALVFEHIQANQDILGLSLLVGLVMFSAVTALLHLRESRKWTKQDVAYSLELNNMRAKFDRAQVFLAAEPQIIIAWDGPDNEAEIEGDLSLVTDQPIARRILGFGSWLPPDSAQHLETAVEKLRARGEAFHFNVESLAGRTLELDGRAVSGRAVMRIRDVSGDRLEAARLRERLLRSYSELDALRALLDSTSYPVWLRDRDEKLAWVSAAYVRAVEAKDAADALLRGTELLERTTRDAAIEARKGGTIWRGRAAAVAAGQRRLLDIIEVPVALGAAGIATDISQIEALRGDMERQTKAHAATLDQLSTAVAIFDRRKRLVFHNSAYRQLWSLPPAYLDELPSDSEILDRLRAARLLPEQADFRAWKDSVLSAYQAMETTGQVWYLPDGRTLRVVINPNPQGGVTYLFDDVTERFHLESRFNALTRVQSETLDTLKEGVAVFGTDGRLNFFNPAFAQLLKLDPAQLGDKPHIDRIAASCTIFAKDDPVFAAIRSVVTGLDDQRTGYQGRIACQDGTVLDSTAQPLPDGAALLTFIDVTASVNVERALTERNKALIDAERLRNDFVHHVSYELRSPLTNITGFIELLGDPATGPLNAKQRQYAGYVTSSSLALLAIIDNILDLASIDADALELKPEKVDIRETIDLAAKGVQDRLAESSIHLKVEASDDVGTFVADGQRIRQILFNLLSNAIGFSQPGQTVVLSALRRGDEIILKVSDQGRGIPPEVIDDVFKRFKTDSLGSNHRGVGLGLSIVRSLVELHGGRVEIDSAPNRGTTVICIFPGQATR</sequence>
<dbReference type="Proteomes" id="UP000256900">
    <property type="component" value="Unassembled WGS sequence"/>
</dbReference>
<dbReference type="PRINTS" id="PR00344">
    <property type="entry name" value="BCTRLSENSOR"/>
</dbReference>
<dbReference type="Pfam" id="PF12860">
    <property type="entry name" value="PAS_7"/>
    <property type="match status" value="2"/>
</dbReference>
<dbReference type="PROSITE" id="PS50109">
    <property type="entry name" value="HIS_KIN"/>
    <property type="match status" value="1"/>
</dbReference>
<protein>
    <recommendedName>
        <fullName evidence="2">histidine kinase</fullName>
        <ecNumber evidence="2">2.7.13.3</ecNumber>
    </recommendedName>
</protein>
<dbReference type="InterPro" id="IPR036890">
    <property type="entry name" value="HATPase_C_sf"/>
</dbReference>
<dbReference type="EMBL" id="QUMO01000003">
    <property type="protein sequence ID" value="REF86446.1"/>
    <property type="molecule type" value="Genomic_DNA"/>
</dbReference>
<evidence type="ECO:0000256" key="5">
    <source>
        <dbReference type="ARBA" id="ARBA00022777"/>
    </source>
</evidence>
<evidence type="ECO:0000313" key="10">
    <source>
        <dbReference type="Proteomes" id="UP000256900"/>
    </source>
</evidence>
<dbReference type="InterPro" id="IPR003594">
    <property type="entry name" value="HATPase_dom"/>
</dbReference>
<proteinExistence type="predicted"/>
<dbReference type="GO" id="GO:0000155">
    <property type="term" value="F:phosphorelay sensor kinase activity"/>
    <property type="evidence" value="ECO:0007669"/>
    <property type="project" value="InterPro"/>
</dbReference>
<dbReference type="PANTHER" id="PTHR43047:SF72">
    <property type="entry name" value="OSMOSENSING HISTIDINE PROTEIN KINASE SLN1"/>
    <property type="match status" value="1"/>
</dbReference>
<dbReference type="Pfam" id="PF00512">
    <property type="entry name" value="HisKA"/>
    <property type="match status" value="1"/>
</dbReference>
<keyword evidence="10" id="KW-1185">Reference proteome</keyword>
<dbReference type="CDD" id="cd00075">
    <property type="entry name" value="HATPase"/>
    <property type="match status" value="1"/>
</dbReference>
<feature type="chain" id="PRO_5017805258" description="histidine kinase" evidence="7">
    <location>
        <begin position="46"/>
        <end position="834"/>
    </location>
</feature>
<comment type="catalytic activity">
    <reaction evidence="1">
        <text>ATP + protein L-histidine = ADP + protein N-phospho-L-histidine.</text>
        <dbReference type="EC" id="2.7.13.3"/>
    </reaction>
</comment>
<dbReference type="SUPFAM" id="SSF47384">
    <property type="entry name" value="Homodimeric domain of signal transducing histidine kinase"/>
    <property type="match status" value="1"/>
</dbReference>
<dbReference type="PANTHER" id="PTHR43047">
    <property type="entry name" value="TWO-COMPONENT HISTIDINE PROTEIN KINASE"/>
    <property type="match status" value="1"/>
</dbReference>
<feature type="domain" description="Histidine kinase" evidence="8">
    <location>
        <begin position="615"/>
        <end position="832"/>
    </location>
</feature>
<dbReference type="Gene3D" id="3.30.565.10">
    <property type="entry name" value="Histidine kinase-like ATPase, C-terminal domain"/>
    <property type="match status" value="1"/>
</dbReference>
<dbReference type="Pfam" id="PF02518">
    <property type="entry name" value="HATPase_c"/>
    <property type="match status" value="1"/>
</dbReference>